<reference evidence="1 2" key="1">
    <citation type="submission" date="2019-02" db="EMBL/GenBank/DDBJ databases">
        <title>Deep-cultivation of Planctomycetes and their phenomic and genomic characterization uncovers novel biology.</title>
        <authorList>
            <person name="Wiegand S."/>
            <person name="Jogler M."/>
            <person name="Boedeker C."/>
            <person name="Pinto D."/>
            <person name="Vollmers J."/>
            <person name="Rivas-Marin E."/>
            <person name="Kohn T."/>
            <person name="Peeters S.H."/>
            <person name="Heuer A."/>
            <person name="Rast P."/>
            <person name="Oberbeckmann S."/>
            <person name="Bunk B."/>
            <person name="Jeske O."/>
            <person name="Meyerdierks A."/>
            <person name="Storesund J.E."/>
            <person name="Kallscheuer N."/>
            <person name="Luecker S."/>
            <person name="Lage O.M."/>
            <person name="Pohl T."/>
            <person name="Merkel B.J."/>
            <person name="Hornburger P."/>
            <person name="Mueller R.-W."/>
            <person name="Bruemmer F."/>
            <person name="Labrenz M."/>
            <person name="Spormann A.M."/>
            <person name="Op Den Camp H."/>
            <person name="Overmann J."/>
            <person name="Amann R."/>
            <person name="Jetten M.S.M."/>
            <person name="Mascher T."/>
            <person name="Medema M.H."/>
            <person name="Devos D.P."/>
            <person name="Kaster A.-K."/>
            <person name="Ovreas L."/>
            <person name="Rohde M."/>
            <person name="Galperin M.Y."/>
            <person name="Jogler C."/>
        </authorList>
    </citation>
    <scope>NUCLEOTIDE SEQUENCE [LARGE SCALE GENOMIC DNA]</scope>
    <source>
        <strain evidence="1 2">Pla123a</strain>
    </source>
</reference>
<dbReference type="EMBL" id="SJPO01000005">
    <property type="protein sequence ID" value="TWT76919.1"/>
    <property type="molecule type" value="Genomic_DNA"/>
</dbReference>
<gene>
    <name evidence="1" type="ORF">Pla123a_23440</name>
</gene>
<proteinExistence type="predicted"/>
<evidence type="ECO:0000313" key="2">
    <source>
        <dbReference type="Proteomes" id="UP000318478"/>
    </source>
</evidence>
<organism evidence="1 2">
    <name type="scientific">Posidoniimonas polymericola</name>
    <dbReference type="NCBI Taxonomy" id="2528002"/>
    <lineage>
        <taxon>Bacteria</taxon>
        <taxon>Pseudomonadati</taxon>
        <taxon>Planctomycetota</taxon>
        <taxon>Planctomycetia</taxon>
        <taxon>Pirellulales</taxon>
        <taxon>Lacipirellulaceae</taxon>
        <taxon>Posidoniimonas</taxon>
    </lineage>
</organism>
<comment type="caution">
    <text evidence="1">The sequence shown here is derived from an EMBL/GenBank/DDBJ whole genome shotgun (WGS) entry which is preliminary data.</text>
</comment>
<evidence type="ECO:0000313" key="1">
    <source>
        <dbReference type="EMBL" id="TWT76919.1"/>
    </source>
</evidence>
<dbReference type="AlphaFoldDB" id="A0A5C5YQ09"/>
<sequence>MAGAELQQTSPRMRFLSMNYAILPIERRDTTLGGRSMTIRVTVASIAAAIVTAVLACQPTEAQVPYGGPQGFYNSGPSQMMDAHGDPAVIPAQYCQGGCPPGYGGGGGYGDPAANYCPMTEQCGPHYFDFSAEYLMYQRSDYGSLENQSLMTLNVLPGGTEVLNIGDIPSDYQSGFRLTGRYDIGALSVIEVGYTGFFDMGGGASFTDPAPVDATTGNLYSLYSDFGQNPVGAVGVSGATLAETDQAVSAYTTIETVLQSAELSYRRYWVGHSPRVTGTWLYGFRWTRLKDEFNFATQANGTYVNYIEAENDLAGFQLGADAWMTVIQGLRIGLEGKTGIYGNQVDIRNRANTSPAATVSIDERFSNEQVSFLGEARLMAVADITPCISLKAGYEVLYMSSVATSVDNFNAASPYAEGQGIPRQSLFQAQSDAMFHGFHAGFEYVW</sequence>
<protein>
    <submittedName>
        <fullName evidence="1">Uncharacterized protein</fullName>
    </submittedName>
</protein>
<dbReference type="InterPro" id="IPR011446">
    <property type="entry name" value="BBP7"/>
</dbReference>
<keyword evidence="2" id="KW-1185">Reference proteome</keyword>
<name>A0A5C5YQ09_9BACT</name>
<dbReference type="Pfam" id="PF07585">
    <property type="entry name" value="BBP7"/>
    <property type="match status" value="1"/>
</dbReference>
<dbReference type="Proteomes" id="UP000318478">
    <property type="component" value="Unassembled WGS sequence"/>
</dbReference>
<accession>A0A5C5YQ09</accession>